<dbReference type="Proteomes" id="UP000198211">
    <property type="component" value="Unassembled WGS sequence"/>
</dbReference>
<name>A0A225WPZ4_9STRA</name>
<comment type="caution">
    <text evidence="1">The sequence shown here is derived from an EMBL/GenBank/DDBJ whole genome shotgun (WGS) entry which is preliminary data.</text>
</comment>
<evidence type="ECO:0000313" key="2">
    <source>
        <dbReference type="Proteomes" id="UP000198211"/>
    </source>
</evidence>
<keyword evidence="2" id="KW-1185">Reference proteome</keyword>
<proteinExistence type="predicted"/>
<organism evidence="1 2">
    <name type="scientific">Phytophthora megakarya</name>
    <dbReference type="NCBI Taxonomy" id="4795"/>
    <lineage>
        <taxon>Eukaryota</taxon>
        <taxon>Sar</taxon>
        <taxon>Stramenopiles</taxon>
        <taxon>Oomycota</taxon>
        <taxon>Peronosporomycetes</taxon>
        <taxon>Peronosporales</taxon>
        <taxon>Peronosporaceae</taxon>
        <taxon>Phytophthora</taxon>
    </lineage>
</organism>
<sequence length="94" mass="10387">MSTAFGGGSVSSYFNKFQDDRLLSVYGSSAQVTLIDTNGLDAELSEPVEFGSLRRRRFDDRERNLLPVTLVGPPVAFVPPDRNAMDQWAYAVVT</sequence>
<protein>
    <submittedName>
        <fullName evidence="1">Uncharacterized protein</fullName>
    </submittedName>
</protein>
<accession>A0A225WPZ4</accession>
<dbReference type="EMBL" id="NBNE01000421">
    <property type="protein sequence ID" value="OWZ19612.1"/>
    <property type="molecule type" value="Genomic_DNA"/>
</dbReference>
<evidence type="ECO:0000313" key="1">
    <source>
        <dbReference type="EMBL" id="OWZ19612.1"/>
    </source>
</evidence>
<gene>
    <name evidence="1" type="ORF">PHMEG_0006107</name>
</gene>
<dbReference type="AlphaFoldDB" id="A0A225WPZ4"/>
<reference evidence="2" key="1">
    <citation type="submission" date="2017-03" db="EMBL/GenBank/DDBJ databases">
        <title>Phytopthora megakarya and P. palmivora, two closely related causual agents of cacao black pod achieved similar genome size and gene model numbers by different mechanisms.</title>
        <authorList>
            <person name="Ali S."/>
            <person name="Shao J."/>
            <person name="Larry D.J."/>
            <person name="Kronmiller B."/>
            <person name="Shen D."/>
            <person name="Strem M.D."/>
            <person name="Melnick R.L."/>
            <person name="Guiltinan M.J."/>
            <person name="Tyler B.M."/>
            <person name="Meinhardt L.W."/>
            <person name="Bailey B.A."/>
        </authorList>
    </citation>
    <scope>NUCLEOTIDE SEQUENCE [LARGE SCALE GENOMIC DNA]</scope>
    <source>
        <strain evidence="2">zdho120</strain>
    </source>
</reference>